<dbReference type="PANTHER" id="PTHR33507:SF3">
    <property type="entry name" value="INNER MEMBRANE PROTEIN YBBJ"/>
    <property type="match status" value="1"/>
</dbReference>
<feature type="transmembrane region" description="Helical" evidence="5">
    <location>
        <begin position="78"/>
        <end position="96"/>
    </location>
</feature>
<dbReference type="RefSeq" id="WP_330482039.1">
    <property type="nucleotide sequence ID" value="NZ_JAZBJZ010000005.1"/>
</dbReference>
<protein>
    <submittedName>
        <fullName evidence="7">NfeD family protein</fullName>
    </submittedName>
</protein>
<dbReference type="Pfam" id="PF01957">
    <property type="entry name" value="NfeD"/>
    <property type="match status" value="1"/>
</dbReference>
<dbReference type="Proteomes" id="UP001333818">
    <property type="component" value="Unassembled WGS sequence"/>
</dbReference>
<name>A0AAW9PWH9_9CYAN</name>
<dbReference type="GO" id="GO:0005886">
    <property type="term" value="C:plasma membrane"/>
    <property type="evidence" value="ECO:0007669"/>
    <property type="project" value="TreeGrafter"/>
</dbReference>
<dbReference type="AlphaFoldDB" id="A0AAW9PWH9"/>
<comment type="caution">
    <text evidence="7">The sequence shown here is derived from an EMBL/GenBank/DDBJ whole genome shotgun (WGS) entry which is preliminary data.</text>
</comment>
<dbReference type="EMBL" id="JAZBJZ010000005">
    <property type="protein sequence ID" value="MEE3715615.1"/>
    <property type="molecule type" value="Genomic_DNA"/>
</dbReference>
<dbReference type="Gene3D" id="2.40.50.140">
    <property type="entry name" value="Nucleic acid-binding proteins"/>
    <property type="match status" value="1"/>
</dbReference>
<feature type="transmembrane region" description="Helical" evidence="5">
    <location>
        <begin position="50"/>
        <end position="72"/>
    </location>
</feature>
<evidence type="ECO:0000256" key="2">
    <source>
        <dbReference type="ARBA" id="ARBA00022692"/>
    </source>
</evidence>
<dbReference type="InterPro" id="IPR052165">
    <property type="entry name" value="Membrane_assoc_protease"/>
</dbReference>
<feature type="transmembrane region" description="Helical" evidence="5">
    <location>
        <begin position="19"/>
        <end position="41"/>
    </location>
</feature>
<accession>A0AAW9PWH9</accession>
<keyword evidence="4 5" id="KW-0472">Membrane</keyword>
<keyword evidence="2 5" id="KW-0812">Transmembrane</keyword>
<feature type="domain" description="NfeD-like C-terminal" evidence="6">
    <location>
        <begin position="109"/>
        <end position="161"/>
    </location>
</feature>
<reference evidence="7" key="1">
    <citation type="submission" date="2024-01" db="EMBL/GenBank/DDBJ databases">
        <title>Bank of Algae and Cyanobacteria of the Azores (BACA) strain genomes.</title>
        <authorList>
            <person name="Luz R."/>
            <person name="Cordeiro R."/>
            <person name="Fonseca A."/>
            <person name="Goncalves V."/>
        </authorList>
    </citation>
    <scope>NUCLEOTIDE SEQUENCE</scope>
    <source>
        <strain evidence="7">BACA0141</strain>
    </source>
</reference>
<keyword evidence="8" id="KW-1185">Reference proteome</keyword>
<dbReference type="InterPro" id="IPR002810">
    <property type="entry name" value="NfeD-like_C"/>
</dbReference>
<evidence type="ECO:0000313" key="8">
    <source>
        <dbReference type="Proteomes" id="UP001333818"/>
    </source>
</evidence>
<evidence type="ECO:0000313" key="7">
    <source>
        <dbReference type="EMBL" id="MEE3715615.1"/>
    </source>
</evidence>
<evidence type="ECO:0000259" key="6">
    <source>
        <dbReference type="Pfam" id="PF01957"/>
    </source>
</evidence>
<proteinExistence type="predicted"/>
<dbReference type="InterPro" id="IPR012340">
    <property type="entry name" value="NA-bd_OB-fold"/>
</dbReference>
<evidence type="ECO:0000256" key="5">
    <source>
        <dbReference type="SAM" id="Phobius"/>
    </source>
</evidence>
<sequence length="170" mass="18825">MVINTVAGATQNPVNDYKIWYAATFSPSVSWFMVGILLLILELLVPLPTLLIAGAAGLGALVVAGVLAIVYIHISLQIGLWILSSGFFIWYSRRFVPKGTWKLNDALEGVTITEIPPGQTGRVKYEGNSWKARCENPKLGIPSEEKVYVMRKEGTTLIVVPENWLTEREH</sequence>
<organism evidence="7 8">
    <name type="scientific">Tumidithrix elongata BACA0141</name>
    <dbReference type="NCBI Taxonomy" id="2716417"/>
    <lineage>
        <taxon>Bacteria</taxon>
        <taxon>Bacillati</taxon>
        <taxon>Cyanobacteriota</taxon>
        <taxon>Cyanophyceae</taxon>
        <taxon>Pseudanabaenales</taxon>
        <taxon>Pseudanabaenaceae</taxon>
        <taxon>Tumidithrix</taxon>
        <taxon>Tumidithrix elongata</taxon>
    </lineage>
</organism>
<dbReference type="PANTHER" id="PTHR33507">
    <property type="entry name" value="INNER MEMBRANE PROTEIN YBBJ"/>
    <property type="match status" value="1"/>
</dbReference>
<comment type="subcellular location">
    <subcellularLocation>
        <location evidence="1">Membrane</location>
        <topology evidence="1">Multi-pass membrane protein</topology>
    </subcellularLocation>
</comment>
<evidence type="ECO:0000256" key="4">
    <source>
        <dbReference type="ARBA" id="ARBA00023136"/>
    </source>
</evidence>
<evidence type="ECO:0000256" key="1">
    <source>
        <dbReference type="ARBA" id="ARBA00004141"/>
    </source>
</evidence>
<evidence type="ECO:0000256" key="3">
    <source>
        <dbReference type="ARBA" id="ARBA00022989"/>
    </source>
</evidence>
<gene>
    <name evidence="7" type="ORF">V2H45_02525</name>
</gene>
<keyword evidence="3 5" id="KW-1133">Transmembrane helix</keyword>